<protein>
    <submittedName>
        <fullName evidence="2">Uncharacterized protein</fullName>
    </submittedName>
</protein>
<evidence type="ECO:0000313" key="3">
    <source>
        <dbReference type="Proteomes" id="UP000054498"/>
    </source>
</evidence>
<dbReference type="Proteomes" id="UP000054498">
    <property type="component" value="Unassembled WGS sequence"/>
</dbReference>
<organism evidence="2 3">
    <name type="scientific">Monoraphidium neglectum</name>
    <dbReference type="NCBI Taxonomy" id="145388"/>
    <lineage>
        <taxon>Eukaryota</taxon>
        <taxon>Viridiplantae</taxon>
        <taxon>Chlorophyta</taxon>
        <taxon>core chlorophytes</taxon>
        <taxon>Chlorophyceae</taxon>
        <taxon>CS clade</taxon>
        <taxon>Sphaeropleales</taxon>
        <taxon>Selenastraceae</taxon>
        <taxon>Monoraphidium</taxon>
    </lineage>
</organism>
<dbReference type="RefSeq" id="XP_013904628.1">
    <property type="nucleotide sequence ID" value="XM_014049174.1"/>
</dbReference>
<feature type="compositionally biased region" description="Low complexity" evidence="1">
    <location>
        <begin position="335"/>
        <end position="346"/>
    </location>
</feature>
<proteinExistence type="predicted"/>
<sequence length="354" mass="38441">MNYTQAIYNWSDTDLLQFKINGECLEANFDACAAFGRPLAPKLRSPGRDPPVPIGCRKANLTNPTVIQWAQELSHSEAGHMRILREALYDAGVEPITCPPVDYANGFTEFYNNALKRTGKDRVKWDPFKDDLHFLISAETMETAGVVADLGLALFFRDPLYVAVLGGLTGGAAQFTAIDRTLIWPHINDTLEEFDMTVKDFMDAVSSYRDALDGPVSIDQSYIFAGGCFFPEGMAGPINTTQPLLIPTIPKSLIAANNEPVAVTFEPWGADPFKHDTPAYTKGYTKLRPAGEPYVAKEPASCPEPYQFPAPGERTTPKVNNPKGAVANKPFVPTGPGLLPPGALAGDKGTCANQ</sequence>
<dbReference type="OrthoDB" id="534729at2759"/>
<dbReference type="Pfam" id="PF13668">
    <property type="entry name" value="Ferritin_2"/>
    <property type="match status" value="1"/>
</dbReference>
<evidence type="ECO:0000256" key="1">
    <source>
        <dbReference type="SAM" id="MobiDB-lite"/>
    </source>
</evidence>
<evidence type="ECO:0000313" key="2">
    <source>
        <dbReference type="EMBL" id="KIZ05609.1"/>
    </source>
</evidence>
<dbReference type="InterPro" id="IPR052965">
    <property type="entry name" value="Pigment-catalase-like"/>
</dbReference>
<gene>
    <name evidence="2" type="ORF">MNEG_2345</name>
</gene>
<name>A0A0D2LGG1_9CHLO</name>
<reference evidence="2 3" key="1">
    <citation type="journal article" date="2013" name="BMC Genomics">
        <title>Reconstruction of the lipid metabolism for the microalga Monoraphidium neglectum from its genome sequence reveals characteristics suitable for biofuel production.</title>
        <authorList>
            <person name="Bogen C."/>
            <person name="Al-Dilaimi A."/>
            <person name="Albersmeier A."/>
            <person name="Wichmann J."/>
            <person name="Grundmann M."/>
            <person name="Rupp O."/>
            <person name="Lauersen K.J."/>
            <person name="Blifernez-Klassen O."/>
            <person name="Kalinowski J."/>
            <person name="Goesmann A."/>
            <person name="Mussgnug J.H."/>
            <person name="Kruse O."/>
        </authorList>
    </citation>
    <scope>NUCLEOTIDE SEQUENCE [LARGE SCALE GENOMIC DNA]</scope>
    <source>
        <strain evidence="2 3">SAG 48.87</strain>
    </source>
</reference>
<feature type="region of interest" description="Disordered" evidence="1">
    <location>
        <begin position="309"/>
        <end position="354"/>
    </location>
</feature>
<dbReference type="PANTHER" id="PTHR31694">
    <property type="entry name" value="DESICCATION-LIKE PROTEIN"/>
    <property type="match status" value="1"/>
</dbReference>
<accession>A0A0D2LGG1</accession>
<dbReference type="EMBL" id="KK100482">
    <property type="protein sequence ID" value="KIZ05609.1"/>
    <property type="molecule type" value="Genomic_DNA"/>
</dbReference>
<dbReference type="KEGG" id="mng:MNEG_2345"/>
<dbReference type="PANTHER" id="PTHR31694:SF26">
    <property type="entry name" value="OS05G0151100 PROTEIN"/>
    <property type="match status" value="1"/>
</dbReference>
<dbReference type="AlphaFoldDB" id="A0A0D2LGG1"/>
<dbReference type="GeneID" id="25735223"/>
<keyword evidence="3" id="KW-1185">Reference proteome</keyword>